<accession>A0A1I7Y094</accession>
<dbReference type="AlphaFoldDB" id="A0A1I7Y094"/>
<dbReference type="WBParaSite" id="L893_g11275.t1">
    <property type="protein sequence ID" value="L893_g11275.t1"/>
    <property type="gene ID" value="L893_g11275"/>
</dbReference>
<reference evidence="2" key="1">
    <citation type="submission" date="2016-11" db="UniProtKB">
        <authorList>
            <consortium name="WormBaseParasite"/>
        </authorList>
    </citation>
    <scope>IDENTIFICATION</scope>
</reference>
<protein>
    <submittedName>
        <fullName evidence="2">Secreted protein</fullName>
    </submittedName>
</protein>
<proteinExistence type="predicted"/>
<organism evidence="1 2">
    <name type="scientific">Steinernema glaseri</name>
    <dbReference type="NCBI Taxonomy" id="37863"/>
    <lineage>
        <taxon>Eukaryota</taxon>
        <taxon>Metazoa</taxon>
        <taxon>Ecdysozoa</taxon>
        <taxon>Nematoda</taxon>
        <taxon>Chromadorea</taxon>
        <taxon>Rhabditida</taxon>
        <taxon>Tylenchina</taxon>
        <taxon>Panagrolaimomorpha</taxon>
        <taxon>Strongyloidoidea</taxon>
        <taxon>Steinernematidae</taxon>
        <taxon>Steinernema</taxon>
    </lineage>
</organism>
<evidence type="ECO:0000313" key="1">
    <source>
        <dbReference type="Proteomes" id="UP000095287"/>
    </source>
</evidence>
<keyword evidence="1" id="KW-1185">Reference proteome</keyword>
<dbReference type="Proteomes" id="UP000095287">
    <property type="component" value="Unplaced"/>
</dbReference>
<evidence type="ECO:0000313" key="2">
    <source>
        <dbReference type="WBParaSite" id="L893_g11275.t1"/>
    </source>
</evidence>
<name>A0A1I7Y094_9BILA</name>
<sequence length="91" mass="9989">MPANPELAGFLQLTMSLRWCASSSSSLQRKELVEFNTNMSTGLGALENPKPTNMFRQRSPLVISTRRLPERLCSFPLDTGTIGQAVNTACT</sequence>